<feature type="compositionally biased region" description="Polar residues" evidence="1">
    <location>
        <begin position="52"/>
        <end position="63"/>
    </location>
</feature>
<name>A0A4R1KZW9_9PAST</name>
<evidence type="ECO:0000256" key="1">
    <source>
        <dbReference type="SAM" id="MobiDB-lite"/>
    </source>
</evidence>
<feature type="compositionally biased region" description="Basic and acidic residues" evidence="1">
    <location>
        <begin position="117"/>
        <end position="139"/>
    </location>
</feature>
<feature type="region of interest" description="Disordered" evidence="1">
    <location>
        <begin position="23"/>
        <end position="161"/>
    </location>
</feature>
<proteinExistence type="predicted"/>
<gene>
    <name evidence="2" type="ORF">EV692_1329</name>
</gene>
<sequence length="340" mass="38246">MEQQDTQSFGKYIPHYLRDELIKAREKQAGNGLAKEQQTESTTEIAPETTEDNPTNEPSQTTEKSPEKEPQFEPKTPAAPHSTGEDEKSVKDDNDVNAWKGRLKKEQAERQQLNARLIEEAEARERAEKRLRELEEKHTQPTTPTPNQPDPTGLSDDDLGEIKIVNPDLYFKLKAQLAQQQTQQQSSPVSPKTETETQPNTSVPKAPAQPTVSERERIWYAEIQREIPEVQGLLGDSAFMEFARSKTDWTGVTGLDLIAKAGGEKDVRLIPAIRNLLDEYQQSQTKAPMPVTVAPQKNAPAKAKAIIPKEMTEKDQVQAEMLARQGKTAELRKFLAKFKQ</sequence>
<feature type="region of interest" description="Disordered" evidence="1">
    <location>
        <begin position="176"/>
        <end position="212"/>
    </location>
</feature>
<evidence type="ECO:0000313" key="3">
    <source>
        <dbReference type="Proteomes" id="UP000295496"/>
    </source>
</evidence>
<evidence type="ECO:0008006" key="4">
    <source>
        <dbReference type="Google" id="ProtNLM"/>
    </source>
</evidence>
<protein>
    <recommendedName>
        <fullName evidence="4">Scaffolding protein</fullName>
    </recommendedName>
</protein>
<dbReference type="Proteomes" id="UP000295496">
    <property type="component" value="Unassembled WGS sequence"/>
</dbReference>
<dbReference type="RefSeq" id="WP_132301747.1">
    <property type="nucleotide sequence ID" value="NZ_CP170642.1"/>
</dbReference>
<reference evidence="2 3" key="1">
    <citation type="submission" date="2019-03" db="EMBL/GenBank/DDBJ databases">
        <title>Genomic Encyclopedia of Type Strains, Phase IV (KMG-IV): sequencing the most valuable type-strain genomes for metagenomic binning, comparative biology and taxonomic classification.</title>
        <authorList>
            <person name="Goeker M."/>
        </authorList>
    </citation>
    <scope>NUCLEOTIDE SEQUENCE [LARGE SCALE GENOMIC DNA]</scope>
    <source>
        <strain evidence="2 3">DSM 10053</strain>
    </source>
</reference>
<keyword evidence="3" id="KW-1185">Reference proteome</keyword>
<dbReference type="AlphaFoldDB" id="A0A4R1KZW9"/>
<feature type="compositionally biased region" description="Polar residues" evidence="1">
    <location>
        <begin position="186"/>
        <end position="203"/>
    </location>
</feature>
<comment type="caution">
    <text evidence="2">The sequence shown here is derived from an EMBL/GenBank/DDBJ whole genome shotgun (WGS) entry which is preliminary data.</text>
</comment>
<dbReference type="EMBL" id="SMGJ01000003">
    <property type="protein sequence ID" value="TCK70103.1"/>
    <property type="molecule type" value="Genomic_DNA"/>
</dbReference>
<evidence type="ECO:0000313" key="2">
    <source>
        <dbReference type="EMBL" id="TCK70103.1"/>
    </source>
</evidence>
<feature type="compositionally biased region" description="Basic and acidic residues" evidence="1">
    <location>
        <begin position="83"/>
        <end position="94"/>
    </location>
</feature>
<feature type="compositionally biased region" description="Low complexity" evidence="1">
    <location>
        <begin position="176"/>
        <end position="185"/>
    </location>
</feature>
<accession>A0A4R1KZW9</accession>
<organism evidence="2 3">
    <name type="scientific">Lonepinella koalarum</name>
    <dbReference type="NCBI Taxonomy" id="53417"/>
    <lineage>
        <taxon>Bacteria</taxon>
        <taxon>Pseudomonadati</taxon>
        <taxon>Pseudomonadota</taxon>
        <taxon>Gammaproteobacteria</taxon>
        <taxon>Pasteurellales</taxon>
        <taxon>Pasteurellaceae</taxon>
        <taxon>Lonepinella</taxon>
    </lineage>
</organism>